<dbReference type="InterPro" id="IPR025859">
    <property type="entry name" value="AurF/CmlI"/>
</dbReference>
<gene>
    <name evidence="1" type="ORF">AWC22_23695</name>
</gene>
<name>A0A1X2CDY5_9MYCO</name>
<dbReference type="AlphaFoldDB" id="A0A1X2CDY5"/>
<dbReference type="RefSeq" id="WP_085251426.1">
    <property type="nucleotide sequence ID" value="NZ_CAJMWJ010000001.1"/>
</dbReference>
<dbReference type="Pfam" id="PF11583">
    <property type="entry name" value="AurF"/>
    <property type="match status" value="1"/>
</dbReference>
<proteinExistence type="predicted"/>
<dbReference type="GO" id="GO:0016491">
    <property type="term" value="F:oxidoreductase activity"/>
    <property type="evidence" value="ECO:0007669"/>
    <property type="project" value="InterPro"/>
</dbReference>
<evidence type="ECO:0008006" key="3">
    <source>
        <dbReference type="Google" id="ProtNLM"/>
    </source>
</evidence>
<dbReference type="EMBL" id="LQPQ01000123">
    <property type="protein sequence ID" value="ORW74126.1"/>
    <property type="molecule type" value="Genomic_DNA"/>
</dbReference>
<sequence length="305" mass="35740">MTNGAVSSGPRRLRDALATMGETSARLSHLSRKSYQNPYTAVDWPEAVHPERDWFSTPEYLSLYGTAIWDQLAEPTRRLLAFHEAANFYSLNIHGEKSLMQGLAARLYRRDLMDVADYLHHFLDEENKHSIYFGGFCTRYAQVYRTRQLALDHERPPSDVEDFLFFAKTMIFEEIVDRYNWVQARDARLHPIARFINHNHHVEEARHLVFGRRLVTLLWETCAPSWDEAMIADVRDQLVQFFVASWREYYNPDVFANVGFDDPWQLADDAWNAPQQREHRRAVSTKCLDFLLSNRILPEEPADAF</sequence>
<reference evidence="1 2" key="1">
    <citation type="submission" date="2016-01" db="EMBL/GenBank/DDBJ databases">
        <title>The new phylogeny of the genus Mycobacterium.</title>
        <authorList>
            <person name="Tarcisio F."/>
            <person name="Conor M."/>
            <person name="Antonella G."/>
            <person name="Elisabetta G."/>
            <person name="Giulia F.S."/>
            <person name="Sara T."/>
            <person name="Anna F."/>
            <person name="Clotilde B."/>
            <person name="Roberto B."/>
            <person name="Veronica D.S."/>
            <person name="Fabio R."/>
            <person name="Monica P."/>
            <person name="Olivier J."/>
            <person name="Enrico T."/>
            <person name="Nicola S."/>
        </authorList>
    </citation>
    <scope>NUCLEOTIDE SEQUENCE [LARGE SCALE GENOMIC DNA]</scope>
    <source>
        <strain evidence="1 2">DSM 45176</strain>
    </source>
</reference>
<organism evidence="1 2">
    <name type="scientific">Mycobacterium riyadhense</name>
    <dbReference type="NCBI Taxonomy" id="486698"/>
    <lineage>
        <taxon>Bacteria</taxon>
        <taxon>Bacillati</taxon>
        <taxon>Actinomycetota</taxon>
        <taxon>Actinomycetes</taxon>
        <taxon>Mycobacteriales</taxon>
        <taxon>Mycobacteriaceae</taxon>
        <taxon>Mycobacterium</taxon>
    </lineage>
</organism>
<keyword evidence="2" id="KW-1185">Reference proteome</keyword>
<accession>A0A1X2CDY5</accession>
<evidence type="ECO:0000313" key="2">
    <source>
        <dbReference type="Proteomes" id="UP000193087"/>
    </source>
</evidence>
<dbReference type="InterPro" id="IPR012348">
    <property type="entry name" value="RNR-like"/>
</dbReference>
<dbReference type="OrthoDB" id="3608488at2"/>
<dbReference type="SUPFAM" id="SSF47240">
    <property type="entry name" value="Ferritin-like"/>
    <property type="match status" value="1"/>
</dbReference>
<dbReference type="STRING" id="486698.AWC22_23695"/>
<dbReference type="Gene3D" id="1.10.620.20">
    <property type="entry name" value="Ribonucleotide Reductase, subunit A"/>
    <property type="match status" value="1"/>
</dbReference>
<protein>
    <recommendedName>
        <fullName evidence="3">p-aminobenzoate N-oxygenase AurF</fullName>
    </recommendedName>
</protein>
<evidence type="ECO:0000313" key="1">
    <source>
        <dbReference type="EMBL" id="ORW74126.1"/>
    </source>
</evidence>
<dbReference type="InterPro" id="IPR009078">
    <property type="entry name" value="Ferritin-like_SF"/>
</dbReference>
<comment type="caution">
    <text evidence="1">The sequence shown here is derived from an EMBL/GenBank/DDBJ whole genome shotgun (WGS) entry which is preliminary data.</text>
</comment>
<dbReference type="Proteomes" id="UP000193087">
    <property type="component" value="Unassembled WGS sequence"/>
</dbReference>
<dbReference type="GeneID" id="93495938"/>